<keyword evidence="4 7" id="KW-0479">Metal-binding</keyword>
<feature type="binding site" evidence="7">
    <location>
        <position position="165"/>
    </location>
    <ligand>
        <name>Zn(2+)</name>
        <dbReference type="ChEBI" id="CHEBI:29105"/>
        <label>2</label>
    </ligand>
</feature>
<dbReference type="InterPro" id="IPR032282">
    <property type="entry name" value="HAGH_C"/>
</dbReference>
<evidence type="ECO:0000313" key="10">
    <source>
        <dbReference type="Proteomes" id="UP000294462"/>
    </source>
</evidence>
<sequence length="255" mass="29290">MILTSVMAFRDNYIWILNNDADQCLIVDPGDATPVVELMTKKHWQPQAILLTHHHYDHVGGVLRLLTIYPNLVVFGPFETHQHGSNMLVKNGDRINILDMNFRVISTPGHTLGHVSYFCYPYLFCGDTLFSAGCGKIFEGTSQQMFESVSNLNRLPDDTLICSSHEYTLSNLMFSHELYPDDPEIRRYYCRVQGLRAKNISTLPTTLAHERKINLFLRTQESGVQKIVNMGGLQLDDSQVFKLLRYKKDRFQECI</sequence>
<protein>
    <recommendedName>
        <fullName evidence="7">Hydroxyacylglutathione hydrolase</fullName>
        <ecNumber evidence="7">3.1.2.6</ecNumber>
    </recommendedName>
    <alternativeName>
        <fullName evidence="7">Glyoxalase II</fullName>
        <shortName evidence="7">Glx II</shortName>
    </alternativeName>
</protein>
<dbReference type="GO" id="GO:0004416">
    <property type="term" value="F:hydroxyacylglutathione hydrolase activity"/>
    <property type="evidence" value="ECO:0007669"/>
    <property type="project" value="UniProtKB-UniRule"/>
</dbReference>
<comment type="catalytic activity">
    <reaction evidence="1 7">
        <text>an S-(2-hydroxyacyl)glutathione + H2O = a 2-hydroxy carboxylate + glutathione + H(+)</text>
        <dbReference type="Rhea" id="RHEA:21864"/>
        <dbReference type="ChEBI" id="CHEBI:15377"/>
        <dbReference type="ChEBI" id="CHEBI:15378"/>
        <dbReference type="ChEBI" id="CHEBI:57925"/>
        <dbReference type="ChEBI" id="CHEBI:58896"/>
        <dbReference type="ChEBI" id="CHEBI:71261"/>
        <dbReference type="EC" id="3.1.2.6"/>
    </reaction>
</comment>
<evidence type="ECO:0000256" key="2">
    <source>
        <dbReference type="ARBA" id="ARBA00004963"/>
    </source>
</evidence>
<organism evidence="9 10">
    <name type="scientific">Candidatus Erwinia haradaeae</name>
    <dbReference type="NCBI Taxonomy" id="1922217"/>
    <lineage>
        <taxon>Bacteria</taxon>
        <taxon>Pseudomonadati</taxon>
        <taxon>Pseudomonadota</taxon>
        <taxon>Gammaproteobacteria</taxon>
        <taxon>Enterobacterales</taxon>
        <taxon>Erwiniaceae</taxon>
        <taxon>Erwinia</taxon>
    </lineage>
</organism>
<dbReference type="Proteomes" id="UP000294462">
    <property type="component" value="Chromosome"/>
</dbReference>
<dbReference type="PANTHER" id="PTHR43705:SF1">
    <property type="entry name" value="HYDROXYACYLGLUTATHIONE HYDROLASE GLOB"/>
    <property type="match status" value="1"/>
</dbReference>
<comment type="cofactor">
    <cofactor evidence="7">
        <name>Zn(2+)</name>
        <dbReference type="ChEBI" id="CHEBI:29105"/>
    </cofactor>
    <text evidence="7">Binds 2 Zn(2+) ions per subunit.</text>
</comment>
<feature type="binding site" evidence="7">
    <location>
        <position position="57"/>
    </location>
    <ligand>
        <name>Zn(2+)</name>
        <dbReference type="ChEBI" id="CHEBI:29105"/>
        <label>2</label>
    </ligand>
</feature>
<dbReference type="NCBIfam" id="TIGR03413">
    <property type="entry name" value="GSH_gloB"/>
    <property type="match status" value="1"/>
</dbReference>
<feature type="domain" description="Metallo-beta-lactamase" evidence="8">
    <location>
        <begin position="11"/>
        <end position="165"/>
    </location>
</feature>
<name>A0A451DKL0_9GAMM</name>
<dbReference type="OrthoDB" id="9802248at2"/>
<accession>A0A451DKL0</accession>
<dbReference type="PIRSF" id="PIRSF005457">
    <property type="entry name" value="Glx"/>
    <property type="match status" value="1"/>
</dbReference>
<dbReference type="KEGG" id="ehd:ERCIPSTX3056_483"/>
<dbReference type="RefSeq" id="WP_072666535.1">
    <property type="nucleotide sequence ID" value="NZ_LR217725.1"/>
</dbReference>
<evidence type="ECO:0000256" key="7">
    <source>
        <dbReference type="HAMAP-Rule" id="MF_01374"/>
    </source>
</evidence>
<comment type="similarity">
    <text evidence="3 7">Belongs to the metallo-beta-lactamase superfamily. Glyoxalase II family.</text>
</comment>
<reference evidence="9 10" key="1">
    <citation type="submission" date="2019-02" db="EMBL/GenBank/DDBJ databases">
        <authorList>
            <person name="Manzano-Marin A."/>
            <person name="Manzano-Marin A."/>
        </authorList>
    </citation>
    <scope>NUCLEOTIDE SEQUENCE [LARGE SCALE GENOMIC DNA]</scope>
    <source>
        <strain evidence="9 10">ErCipseudotaxifoliae</strain>
    </source>
</reference>
<feature type="binding site" evidence="7">
    <location>
        <position position="53"/>
    </location>
    <ligand>
        <name>Zn(2+)</name>
        <dbReference type="ChEBI" id="CHEBI:29105"/>
        <label>1</label>
    </ligand>
</feature>
<dbReference type="SMART" id="SM00849">
    <property type="entry name" value="Lactamase_B"/>
    <property type="match status" value="1"/>
</dbReference>
<dbReference type="GO" id="GO:0019243">
    <property type="term" value="P:methylglyoxal catabolic process to D-lactate via S-lactoyl-glutathione"/>
    <property type="evidence" value="ECO:0007669"/>
    <property type="project" value="UniProtKB-UniRule"/>
</dbReference>
<comment type="function">
    <text evidence="7">Thiolesterase that catalyzes the hydrolysis of S-D-lactoyl-glutathione to form glutathione and D-lactic acid.</text>
</comment>
<dbReference type="InterPro" id="IPR036866">
    <property type="entry name" value="RibonucZ/Hydroxyglut_hydro"/>
</dbReference>
<evidence type="ECO:0000256" key="1">
    <source>
        <dbReference type="ARBA" id="ARBA00001623"/>
    </source>
</evidence>
<dbReference type="EMBL" id="LR217725">
    <property type="protein sequence ID" value="VFP87259.1"/>
    <property type="molecule type" value="Genomic_DNA"/>
</dbReference>
<dbReference type="Pfam" id="PF00753">
    <property type="entry name" value="Lactamase_B"/>
    <property type="match status" value="1"/>
</dbReference>
<dbReference type="Gene3D" id="3.60.15.10">
    <property type="entry name" value="Ribonuclease Z/Hydroxyacylglutathione hydrolase-like"/>
    <property type="match status" value="1"/>
</dbReference>
<dbReference type="GO" id="GO:0046872">
    <property type="term" value="F:metal ion binding"/>
    <property type="evidence" value="ECO:0007669"/>
    <property type="project" value="UniProtKB-KW"/>
</dbReference>
<gene>
    <name evidence="7 9" type="primary">gloB</name>
    <name evidence="9" type="ORF">ERCIPSTX3056_483</name>
</gene>
<feature type="binding site" evidence="7">
    <location>
        <position position="127"/>
    </location>
    <ligand>
        <name>Zn(2+)</name>
        <dbReference type="ChEBI" id="CHEBI:29105"/>
        <label>1</label>
    </ligand>
</feature>
<comment type="pathway">
    <text evidence="2 7">Secondary metabolite metabolism; methylglyoxal degradation; (R)-lactate from methylglyoxal: step 2/2.</text>
</comment>
<feature type="binding site" evidence="7">
    <location>
        <position position="55"/>
    </location>
    <ligand>
        <name>Zn(2+)</name>
        <dbReference type="ChEBI" id="CHEBI:29105"/>
        <label>1</label>
    </ligand>
</feature>
<feature type="binding site" evidence="7">
    <location>
        <position position="58"/>
    </location>
    <ligand>
        <name>Zn(2+)</name>
        <dbReference type="ChEBI" id="CHEBI:29105"/>
        <label>2</label>
    </ligand>
</feature>
<evidence type="ECO:0000313" key="9">
    <source>
        <dbReference type="EMBL" id="VFP87259.1"/>
    </source>
</evidence>
<proteinExistence type="inferred from homology"/>
<dbReference type="PANTHER" id="PTHR43705">
    <property type="entry name" value="HYDROXYACYLGLUTATHIONE HYDROLASE"/>
    <property type="match status" value="1"/>
</dbReference>
<keyword evidence="10" id="KW-1185">Reference proteome</keyword>
<keyword evidence="6 7" id="KW-0862">Zinc</keyword>
<dbReference type="SUPFAM" id="SSF56281">
    <property type="entry name" value="Metallo-hydrolase/oxidoreductase"/>
    <property type="match status" value="1"/>
</dbReference>
<evidence type="ECO:0000256" key="6">
    <source>
        <dbReference type="ARBA" id="ARBA00022833"/>
    </source>
</evidence>
<evidence type="ECO:0000256" key="4">
    <source>
        <dbReference type="ARBA" id="ARBA00022723"/>
    </source>
</evidence>
<dbReference type="CDD" id="cd07723">
    <property type="entry name" value="hydroxyacylglutathione_hydrolase_MBL-fold"/>
    <property type="match status" value="1"/>
</dbReference>
<dbReference type="EC" id="3.1.2.6" evidence="7"/>
<dbReference type="AlphaFoldDB" id="A0A451DKL0"/>
<keyword evidence="5 7" id="KW-0378">Hydrolase</keyword>
<dbReference type="HAMAP" id="MF_01374">
    <property type="entry name" value="Glyoxalase_2"/>
    <property type="match status" value="1"/>
</dbReference>
<evidence type="ECO:0000256" key="3">
    <source>
        <dbReference type="ARBA" id="ARBA00006759"/>
    </source>
</evidence>
<comment type="subunit">
    <text evidence="7">Monomer.</text>
</comment>
<dbReference type="InterPro" id="IPR017782">
    <property type="entry name" value="Hydroxyacylglutathione_Hdrlase"/>
</dbReference>
<feature type="binding site" evidence="7">
    <location>
        <position position="110"/>
    </location>
    <ligand>
        <name>Zn(2+)</name>
        <dbReference type="ChEBI" id="CHEBI:29105"/>
        <label>1</label>
    </ligand>
</feature>
<dbReference type="UniPathway" id="UPA00619">
    <property type="reaction ID" value="UER00676"/>
</dbReference>
<dbReference type="InterPro" id="IPR050110">
    <property type="entry name" value="Glyoxalase_II_hydrolase"/>
</dbReference>
<evidence type="ECO:0000259" key="8">
    <source>
        <dbReference type="SMART" id="SM00849"/>
    </source>
</evidence>
<dbReference type="InterPro" id="IPR001279">
    <property type="entry name" value="Metallo-B-lactamas"/>
</dbReference>
<dbReference type="Pfam" id="PF16123">
    <property type="entry name" value="HAGH_C"/>
    <property type="match status" value="1"/>
</dbReference>
<evidence type="ECO:0000256" key="5">
    <source>
        <dbReference type="ARBA" id="ARBA00022801"/>
    </source>
</evidence>
<feature type="binding site" evidence="7">
    <location>
        <position position="127"/>
    </location>
    <ligand>
        <name>Zn(2+)</name>
        <dbReference type="ChEBI" id="CHEBI:29105"/>
        <label>2</label>
    </ligand>
</feature>
<dbReference type="InterPro" id="IPR035680">
    <property type="entry name" value="Clx_II_MBL"/>
</dbReference>